<dbReference type="EMBL" id="JARJLG010000020">
    <property type="protein sequence ID" value="KAJ7772146.1"/>
    <property type="molecule type" value="Genomic_DNA"/>
</dbReference>
<accession>A0AAD7JUJ6</accession>
<keyword evidence="2" id="KW-1185">Reference proteome</keyword>
<dbReference type="Proteomes" id="UP001215280">
    <property type="component" value="Unassembled WGS sequence"/>
</dbReference>
<name>A0AAD7JUJ6_9AGAR</name>
<protein>
    <submittedName>
        <fullName evidence="1">Uncharacterized protein</fullName>
    </submittedName>
</protein>
<organism evidence="1 2">
    <name type="scientific">Mycena maculata</name>
    <dbReference type="NCBI Taxonomy" id="230809"/>
    <lineage>
        <taxon>Eukaryota</taxon>
        <taxon>Fungi</taxon>
        <taxon>Dikarya</taxon>
        <taxon>Basidiomycota</taxon>
        <taxon>Agaricomycotina</taxon>
        <taxon>Agaricomycetes</taxon>
        <taxon>Agaricomycetidae</taxon>
        <taxon>Agaricales</taxon>
        <taxon>Marasmiineae</taxon>
        <taxon>Mycenaceae</taxon>
        <taxon>Mycena</taxon>
    </lineage>
</organism>
<dbReference type="AlphaFoldDB" id="A0AAD7JUJ6"/>
<reference evidence="1" key="1">
    <citation type="submission" date="2023-03" db="EMBL/GenBank/DDBJ databases">
        <title>Massive genome expansion in bonnet fungi (Mycena s.s.) driven by repeated elements and novel gene families across ecological guilds.</title>
        <authorList>
            <consortium name="Lawrence Berkeley National Laboratory"/>
            <person name="Harder C.B."/>
            <person name="Miyauchi S."/>
            <person name="Viragh M."/>
            <person name="Kuo A."/>
            <person name="Thoen E."/>
            <person name="Andreopoulos B."/>
            <person name="Lu D."/>
            <person name="Skrede I."/>
            <person name="Drula E."/>
            <person name="Henrissat B."/>
            <person name="Morin E."/>
            <person name="Kohler A."/>
            <person name="Barry K."/>
            <person name="LaButti K."/>
            <person name="Morin E."/>
            <person name="Salamov A."/>
            <person name="Lipzen A."/>
            <person name="Mereny Z."/>
            <person name="Hegedus B."/>
            <person name="Baldrian P."/>
            <person name="Stursova M."/>
            <person name="Weitz H."/>
            <person name="Taylor A."/>
            <person name="Grigoriev I.V."/>
            <person name="Nagy L.G."/>
            <person name="Martin F."/>
            <person name="Kauserud H."/>
        </authorList>
    </citation>
    <scope>NUCLEOTIDE SEQUENCE</scope>
    <source>
        <strain evidence="1">CBHHK188m</strain>
    </source>
</reference>
<evidence type="ECO:0000313" key="1">
    <source>
        <dbReference type="EMBL" id="KAJ7772146.1"/>
    </source>
</evidence>
<sequence>MWYDTVGELRRATVGAWTARGVGEVVTSEKGNGESDEDGESERGVFPSEILLLLTRQTCATSQGIGTPLVRRLAEKYNTEVIGDEATLEVKSAPHTDNKNGNIQRWWTSALRRKISSSDSSSTQSTSMEELRHVLGRALVFQELATGEDWVVREF</sequence>
<evidence type="ECO:0000313" key="2">
    <source>
        <dbReference type="Proteomes" id="UP001215280"/>
    </source>
</evidence>
<comment type="caution">
    <text evidence="1">The sequence shown here is derived from an EMBL/GenBank/DDBJ whole genome shotgun (WGS) entry which is preliminary data.</text>
</comment>
<gene>
    <name evidence="1" type="ORF">DFH07DRAFT_768222</name>
</gene>
<proteinExistence type="predicted"/>